<evidence type="ECO:0000256" key="1">
    <source>
        <dbReference type="SAM" id="Phobius"/>
    </source>
</evidence>
<protein>
    <submittedName>
        <fullName evidence="2">Uncharacterized protein</fullName>
    </submittedName>
</protein>
<gene>
    <name evidence="2" type="ORF">METZ01_LOCUS476148</name>
</gene>
<dbReference type="EMBL" id="UINC01203166">
    <property type="protein sequence ID" value="SVE23294.1"/>
    <property type="molecule type" value="Genomic_DNA"/>
</dbReference>
<feature type="transmembrane region" description="Helical" evidence="1">
    <location>
        <begin position="73"/>
        <end position="89"/>
    </location>
</feature>
<feature type="non-terminal residue" evidence="2">
    <location>
        <position position="116"/>
    </location>
</feature>
<feature type="transmembrane region" description="Helical" evidence="1">
    <location>
        <begin position="49"/>
        <end position="67"/>
    </location>
</feature>
<keyword evidence="1" id="KW-1133">Transmembrane helix</keyword>
<reference evidence="2" key="1">
    <citation type="submission" date="2018-05" db="EMBL/GenBank/DDBJ databases">
        <authorList>
            <person name="Lanie J.A."/>
            <person name="Ng W.-L."/>
            <person name="Kazmierczak K.M."/>
            <person name="Andrzejewski T.M."/>
            <person name="Davidsen T.M."/>
            <person name="Wayne K.J."/>
            <person name="Tettelin H."/>
            <person name="Glass J.I."/>
            <person name="Rusch D."/>
            <person name="Podicherti R."/>
            <person name="Tsui H.-C.T."/>
            <person name="Winkler M.E."/>
        </authorList>
    </citation>
    <scope>NUCLEOTIDE SEQUENCE</scope>
</reference>
<name>A0A383BTS5_9ZZZZ</name>
<feature type="transmembrane region" description="Helical" evidence="1">
    <location>
        <begin position="96"/>
        <end position="115"/>
    </location>
</feature>
<proteinExistence type="predicted"/>
<keyword evidence="1" id="KW-0472">Membrane</keyword>
<evidence type="ECO:0000313" key="2">
    <source>
        <dbReference type="EMBL" id="SVE23294.1"/>
    </source>
</evidence>
<organism evidence="2">
    <name type="scientific">marine metagenome</name>
    <dbReference type="NCBI Taxonomy" id="408172"/>
    <lineage>
        <taxon>unclassified sequences</taxon>
        <taxon>metagenomes</taxon>
        <taxon>ecological metagenomes</taxon>
    </lineage>
</organism>
<dbReference type="AlphaFoldDB" id="A0A383BTS5"/>
<keyword evidence="1" id="KW-0812">Transmembrane</keyword>
<sequence length="116" mass="13158">MATELFPTLSSSSSLIWLVPAIGFHIINIFLGVFMAFQEKTPAMVRVHGFLYYGVIICLVNFLIMNQVHGENSVWDCLVFAYFIIVVPFSKRWDVLIHAFITLIGLTLLPVLIILQ</sequence>
<feature type="transmembrane region" description="Helical" evidence="1">
    <location>
        <begin position="15"/>
        <end position="37"/>
    </location>
</feature>
<accession>A0A383BTS5</accession>